<feature type="non-terminal residue" evidence="2">
    <location>
        <position position="1"/>
    </location>
</feature>
<evidence type="ECO:0000313" key="3">
    <source>
        <dbReference type="Proteomes" id="UP000801492"/>
    </source>
</evidence>
<dbReference type="EMBL" id="VTPC01090849">
    <property type="protein sequence ID" value="KAF2881189.1"/>
    <property type="molecule type" value="Genomic_DNA"/>
</dbReference>
<protein>
    <submittedName>
        <fullName evidence="2">Uncharacterized protein</fullName>
    </submittedName>
</protein>
<accession>A0A8K0G0G6</accession>
<dbReference type="Proteomes" id="UP000801492">
    <property type="component" value="Unassembled WGS sequence"/>
</dbReference>
<sequence length="161" mass="19043">FHDDDEESGEPHPPNFYLEYTTSPYTSVNPYYTTPQPYTTKSVNYYSISTTKSYFNFQNYGSQSTTKSPYSFQSYQRQETTPQNVYNNQQQQHTTKNPYIGDYYRLRKLTTKNPYDFASFAKGFQDINNNYLKRSYNVASYYDSSNVRNRTTNFNTQTATR</sequence>
<proteinExistence type="predicted"/>
<comment type="caution">
    <text evidence="2">The sequence shown here is derived from an EMBL/GenBank/DDBJ whole genome shotgun (WGS) entry which is preliminary data.</text>
</comment>
<feature type="region of interest" description="Disordered" evidence="1">
    <location>
        <begin position="63"/>
        <end position="92"/>
    </location>
</feature>
<name>A0A8K0G0G6_IGNLU</name>
<organism evidence="2 3">
    <name type="scientific">Ignelater luminosus</name>
    <name type="common">Cucubano</name>
    <name type="synonym">Pyrophorus luminosus</name>
    <dbReference type="NCBI Taxonomy" id="2038154"/>
    <lineage>
        <taxon>Eukaryota</taxon>
        <taxon>Metazoa</taxon>
        <taxon>Ecdysozoa</taxon>
        <taxon>Arthropoda</taxon>
        <taxon>Hexapoda</taxon>
        <taxon>Insecta</taxon>
        <taxon>Pterygota</taxon>
        <taxon>Neoptera</taxon>
        <taxon>Endopterygota</taxon>
        <taxon>Coleoptera</taxon>
        <taxon>Polyphaga</taxon>
        <taxon>Elateriformia</taxon>
        <taxon>Elateroidea</taxon>
        <taxon>Elateridae</taxon>
        <taxon>Agrypninae</taxon>
        <taxon>Pyrophorini</taxon>
        <taxon>Ignelater</taxon>
    </lineage>
</organism>
<evidence type="ECO:0000256" key="1">
    <source>
        <dbReference type="SAM" id="MobiDB-lite"/>
    </source>
</evidence>
<gene>
    <name evidence="2" type="ORF">ILUMI_25014</name>
</gene>
<keyword evidence="3" id="KW-1185">Reference proteome</keyword>
<evidence type="ECO:0000313" key="2">
    <source>
        <dbReference type="EMBL" id="KAF2881189.1"/>
    </source>
</evidence>
<dbReference type="AlphaFoldDB" id="A0A8K0G0G6"/>
<reference evidence="2" key="1">
    <citation type="submission" date="2019-08" db="EMBL/GenBank/DDBJ databases">
        <title>The genome of the North American firefly Photinus pyralis.</title>
        <authorList>
            <consortium name="Photinus pyralis genome working group"/>
            <person name="Fallon T.R."/>
            <person name="Sander Lower S.E."/>
            <person name="Weng J.-K."/>
        </authorList>
    </citation>
    <scope>NUCLEOTIDE SEQUENCE</scope>
    <source>
        <strain evidence="2">TRF0915ILg1</strain>
        <tissue evidence="2">Whole body</tissue>
    </source>
</reference>